<feature type="transmembrane region" description="Helical" evidence="1">
    <location>
        <begin position="87"/>
        <end position="111"/>
    </location>
</feature>
<name>A0A9P4NSU8_9PEZI</name>
<dbReference type="OrthoDB" id="2688021at2759"/>
<keyword evidence="1" id="KW-0812">Transmembrane</keyword>
<gene>
    <name evidence="2" type="ORF">EJ08DRAFT_197089</name>
</gene>
<feature type="transmembrane region" description="Helical" evidence="1">
    <location>
        <begin position="541"/>
        <end position="559"/>
    </location>
</feature>
<feature type="transmembrane region" description="Helical" evidence="1">
    <location>
        <begin position="390"/>
        <end position="412"/>
    </location>
</feature>
<dbReference type="AlphaFoldDB" id="A0A9P4NSU8"/>
<sequence length="601" mass="67164">MERGPSSRYSRHSQNVDGFLSPIAPARPISSQQRHSSQSSTSFRWSALSIWDTLDVSELNLDITSDFKVEELETQKPRTITIDQGRIIKIACILGLVAAASISLAAFGYGIALVQLDHQAVAEWLRRTVTSIGLQTFFFSTPGPEYYPGHQPLQMPAAVMILVPLFLNYAITAILASLSFIQSTTLRWALCREGRLPFNSNPRLFIAARNHAPNSWFTNSVSVLSLIFVYGSLAVLSTDINVLGYINAAGDNTDDSIPYRGINNGLDINGWALVVLATCLLLQFVISAWCMLWDPKLVKTWSENPMMVARACEQHQLSQAVRTSTQGSSEVSTISNGSWMSKLSWKEKSTPIPGELGESHNHDYLQHSDDQIPLQPSARTIIPKIRRITLLLWLFFGLLTISVIAVAIIAHIKGTASASHARYYGSNQLSSSRLWIWFGQLWFRYADLDLTPKNHDGLTIVFQSLFQAPLTLILHSTELLVDVIRDERAWREASTKKGAKVNENMFVSMLKNWPSLILFLFKGLTQWVFSCVVAVDAVVTVSLLPLVTLAILILLLAIFSEKLSRWRPKGKQPATYGNLMLLSRYMADLDSDRVFWVDTDT</sequence>
<feature type="transmembrane region" description="Helical" evidence="1">
    <location>
        <begin position="268"/>
        <end position="292"/>
    </location>
</feature>
<comment type="caution">
    <text evidence="2">The sequence shown here is derived from an EMBL/GenBank/DDBJ whole genome shotgun (WGS) entry which is preliminary data.</text>
</comment>
<evidence type="ECO:0000256" key="1">
    <source>
        <dbReference type="SAM" id="Phobius"/>
    </source>
</evidence>
<evidence type="ECO:0000313" key="3">
    <source>
        <dbReference type="Proteomes" id="UP000800235"/>
    </source>
</evidence>
<evidence type="ECO:0000313" key="2">
    <source>
        <dbReference type="EMBL" id="KAF2431052.1"/>
    </source>
</evidence>
<dbReference type="EMBL" id="MU007034">
    <property type="protein sequence ID" value="KAF2431052.1"/>
    <property type="molecule type" value="Genomic_DNA"/>
</dbReference>
<accession>A0A9P4NSU8</accession>
<reference evidence="2" key="1">
    <citation type="journal article" date="2020" name="Stud. Mycol.">
        <title>101 Dothideomycetes genomes: a test case for predicting lifestyles and emergence of pathogens.</title>
        <authorList>
            <person name="Haridas S."/>
            <person name="Albert R."/>
            <person name="Binder M."/>
            <person name="Bloem J."/>
            <person name="Labutti K."/>
            <person name="Salamov A."/>
            <person name="Andreopoulos B."/>
            <person name="Baker S."/>
            <person name="Barry K."/>
            <person name="Bills G."/>
            <person name="Bluhm B."/>
            <person name="Cannon C."/>
            <person name="Castanera R."/>
            <person name="Culley D."/>
            <person name="Daum C."/>
            <person name="Ezra D."/>
            <person name="Gonzalez J."/>
            <person name="Henrissat B."/>
            <person name="Kuo A."/>
            <person name="Liang C."/>
            <person name="Lipzen A."/>
            <person name="Lutzoni F."/>
            <person name="Magnuson J."/>
            <person name="Mondo S."/>
            <person name="Nolan M."/>
            <person name="Ohm R."/>
            <person name="Pangilinan J."/>
            <person name="Park H.-J."/>
            <person name="Ramirez L."/>
            <person name="Alfaro M."/>
            <person name="Sun H."/>
            <person name="Tritt A."/>
            <person name="Yoshinaga Y."/>
            <person name="Zwiers L.-H."/>
            <person name="Turgeon B."/>
            <person name="Goodwin S."/>
            <person name="Spatafora J."/>
            <person name="Crous P."/>
            <person name="Grigoriev I."/>
        </authorList>
    </citation>
    <scope>NUCLEOTIDE SEQUENCE</scope>
    <source>
        <strain evidence="2">CBS 130266</strain>
    </source>
</reference>
<keyword evidence="3" id="KW-1185">Reference proteome</keyword>
<protein>
    <submittedName>
        <fullName evidence="2">Uncharacterized protein</fullName>
    </submittedName>
</protein>
<organism evidence="2 3">
    <name type="scientific">Tothia fuscella</name>
    <dbReference type="NCBI Taxonomy" id="1048955"/>
    <lineage>
        <taxon>Eukaryota</taxon>
        <taxon>Fungi</taxon>
        <taxon>Dikarya</taxon>
        <taxon>Ascomycota</taxon>
        <taxon>Pezizomycotina</taxon>
        <taxon>Dothideomycetes</taxon>
        <taxon>Pleosporomycetidae</taxon>
        <taxon>Venturiales</taxon>
        <taxon>Cylindrosympodiaceae</taxon>
        <taxon>Tothia</taxon>
    </lineage>
</organism>
<keyword evidence="1" id="KW-1133">Transmembrane helix</keyword>
<keyword evidence="1" id="KW-0472">Membrane</keyword>
<dbReference type="Proteomes" id="UP000800235">
    <property type="component" value="Unassembled WGS sequence"/>
</dbReference>
<feature type="transmembrane region" description="Helical" evidence="1">
    <location>
        <begin position="223"/>
        <end position="248"/>
    </location>
</feature>
<proteinExistence type="predicted"/>
<feature type="transmembrane region" description="Helical" evidence="1">
    <location>
        <begin position="157"/>
        <end position="181"/>
    </location>
</feature>